<comment type="similarity">
    <text evidence="1 3">Belongs to the type-B carboxylesterase/lipase family.</text>
</comment>
<sequence>MGNTLSYNLEEHIVDLGPRGKIKGLQYDNKARRYAAVPYALPPTGEHRWRKPRPLPPSFAYSSPNQAFDATELRPPASQEDRELSTGRVRTESGGIKGTEDCLYVNIWTPVPRDAASGEAWPVMIWLHGGWFQVGDACHDPSSDPTELISTGGLNAIVVAVSYRLNIFGFLSSRAFSEESGGEVAGNFGLWDQRLALEWVYENIGAFGGDVNNMTISGRSAGSYGVEAQMLHDFRRQHNPHAGKLFCRAWMSSNAIPAQPRTVEEAEAQFDEVCQHFHIPLSSPGPQKISQLRKLGEADVLKCIRHLKNHTFRPVTDDLFLHAGMVDYIQSGAFARLFQLRRMKLLIGEVANEETLYAQFNGPTEPTLESLQHQAQNYYSPATTTKILAQYTLPSSDNLDDWKRAFGKIIADGQVRASSRYLVDALSRHGVTTKDIWRYRIGYRLGFIDKSVAPVNFGVSHGMDGPLWNYSINQLPSAEEREMLDRWIKILVAFVNGEQSFDLGTNAIDELKVLTAEMDVRIEKDARYNELCTLGAIFSQGR</sequence>
<dbReference type="STRING" id="1081105.A0A166WLX9"/>
<gene>
    <name evidence="6" type="ORF">NOR_08260</name>
</gene>
<dbReference type="SUPFAM" id="SSF53474">
    <property type="entry name" value="alpha/beta-Hydrolases"/>
    <property type="match status" value="1"/>
</dbReference>
<dbReference type="PANTHER" id="PTHR43142:SF8">
    <property type="entry name" value="CARBOXYLIC ESTER HYDROLASE"/>
    <property type="match status" value="1"/>
</dbReference>
<dbReference type="InterPro" id="IPR019819">
    <property type="entry name" value="Carboxylesterase_B_CS"/>
</dbReference>
<proteinExistence type="inferred from homology"/>
<evidence type="ECO:0000256" key="3">
    <source>
        <dbReference type="RuleBase" id="RU361235"/>
    </source>
</evidence>
<evidence type="ECO:0000256" key="4">
    <source>
        <dbReference type="SAM" id="MobiDB-lite"/>
    </source>
</evidence>
<dbReference type="GO" id="GO:0016787">
    <property type="term" value="F:hydrolase activity"/>
    <property type="evidence" value="ECO:0007669"/>
    <property type="project" value="UniProtKB-KW"/>
</dbReference>
<keyword evidence="7" id="KW-1185">Reference proteome</keyword>
<dbReference type="InterPro" id="IPR029058">
    <property type="entry name" value="AB_hydrolase_fold"/>
</dbReference>
<dbReference type="Pfam" id="PF00135">
    <property type="entry name" value="COesterase"/>
    <property type="match status" value="1"/>
</dbReference>
<dbReference type="EMBL" id="AZHC01000047">
    <property type="protein sequence ID" value="OAA34874.1"/>
    <property type="molecule type" value="Genomic_DNA"/>
</dbReference>
<dbReference type="ESTHER" id="9hypo-a0a166wlx9">
    <property type="family name" value="Fungal_carboxylesterase_lipase"/>
</dbReference>
<dbReference type="Gene3D" id="3.40.50.1820">
    <property type="entry name" value="alpha/beta hydrolase"/>
    <property type="match status" value="1"/>
</dbReference>
<evidence type="ECO:0000256" key="2">
    <source>
        <dbReference type="ARBA" id="ARBA00022801"/>
    </source>
</evidence>
<dbReference type="PROSITE" id="PS00941">
    <property type="entry name" value="CARBOXYLESTERASE_B_2"/>
    <property type="match status" value="1"/>
</dbReference>
<name>A0A166WLX9_METRR</name>
<feature type="region of interest" description="Disordered" evidence="4">
    <location>
        <begin position="70"/>
        <end position="92"/>
    </location>
</feature>
<feature type="compositionally biased region" description="Basic and acidic residues" evidence="4">
    <location>
        <begin position="79"/>
        <end position="91"/>
    </location>
</feature>
<dbReference type="OrthoDB" id="408631at2759"/>
<comment type="caution">
    <text evidence="6">The sequence shown here is derived from an EMBL/GenBank/DDBJ whole genome shotgun (WGS) entry which is preliminary data.</text>
</comment>
<feature type="domain" description="Carboxylesterase type B" evidence="5">
    <location>
        <begin position="20"/>
        <end position="498"/>
    </location>
</feature>
<protein>
    <recommendedName>
        <fullName evidence="3">Carboxylic ester hydrolase</fullName>
        <ecNumber evidence="3">3.1.1.-</ecNumber>
    </recommendedName>
</protein>
<reference evidence="6 7" key="1">
    <citation type="journal article" date="2016" name="Genome Biol. Evol.">
        <title>Divergent and convergent evolution of fungal pathogenicity.</title>
        <authorList>
            <person name="Shang Y."/>
            <person name="Xiao G."/>
            <person name="Zheng P."/>
            <person name="Cen K."/>
            <person name="Zhan S."/>
            <person name="Wang C."/>
        </authorList>
    </citation>
    <scope>NUCLEOTIDE SEQUENCE [LARGE SCALE GENOMIC DNA]</scope>
    <source>
        <strain evidence="6 7">RCEF 4871</strain>
    </source>
</reference>
<accession>A0A166WLX9</accession>
<dbReference type="AlphaFoldDB" id="A0A166WLX9"/>
<dbReference type="InterPro" id="IPR002018">
    <property type="entry name" value="CarbesteraseB"/>
</dbReference>
<dbReference type="PROSITE" id="PS00122">
    <property type="entry name" value="CARBOXYLESTERASE_B_1"/>
    <property type="match status" value="1"/>
</dbReference>
<dbReference type="InterPro" id="IPR019826">
    <property type="entry name" value="Carboxylesterase_B_AS"/>
</dbReference>
<evidence type="ECO:0000259" key="5">
    <source>
        <dbReference type="Pfam" id="PF00135"/>
    </source>
</evidence>
<evidence type="ECO:0000313" key="7">
    <source>
        <dbReference type="Proteomes" id="UP000243498"/>
    </source>
</evidence>
<dbReference type="OMA" id="QVGDACH"/>
<dbReference type="PANTHER" id="PTHR43142">
    <property type="entry name" value="CARBOXYLIC ESTER HYDROLASE"/>
    <property type="match status" value="1"/>
</dbReference>
<evidence type="ECO:0000256" key="1">
    <source>
        <dbReference type="ARBA" id="ARBA00005964"/>
    </source>
</evidence>
<dbReference type="Proteomes" id="UP000243498">
    <property type="component" value="Unassembled WGS sequence"/>
</dbReference>
<keyword evidence="2 3" id="KW-0378">Hydrolase</keyword>
<organism evidence="6 7">
    <name type="scientific">Metarhizium rileyi (strain RCEF 4871)</name>
    <name type="common">Nomuraea rileyi</name>
    <dbReference type="NCBI Taxonomy" id="1649241"/>
    <lineage>
        <taxon>Eukaryota</taxon>
        <taxon>Fungi</taxon>
        <taxon>Dikarya</taxon>
        <taxon>Ascomycota</taxon>
        <taxon>Pezizomycotina</taxon>
        <taxon>Sordariomycetes</taxon>
        <taxon>Hypocreomycetidae</taxon>
        <taxon>Hypocreales</taxon>
        <taxon>Clavicipitaceae</taxon>
        <taxon>Metarhizium</taxon>
    </lineage>
</organism>
<evidence type="ECO:0000313" key="6">
    <source>
        <dbReference type="EMBL" id="OAA34874.1"/>
    </source>
</evidence>
<dbReference type="EC" id="3.1.1.-" evidence="3"/>